<reference evidence="1" key="1">
    <citation type="submission" date="2020-10" db="EMBL/GenBank/DDBJ databases">
        <authorList>
            <person name="Gilroy R."/>
        </authorList>
    </citation>
    <scope>NUCLEOTIDE SEQUENCE</scope>
    <source>
        <strain evidence="1">13766</strain>
    </source>
</reference>
<protein>
    <submittedName>
        <fullName evidence="1">HAD family phosphatase</fullName>
    </submittedName>
</protein>
<dbReference type="AlphaFoldDB" id="A0A9D1G289"/>
<dbReference type="Pfam" id="PF00702">
    <property type="entry name" value="Hydrolase"/>
    <property type="match status" value="1"/>
</dbReference>
<gene>
    <name evidence="1" type="ORF">IAA84_11670</name>
</gene>
<sequence length="277" mass="31166">MRSGLAVFDDWTSQSPVFALMGAWFTSLVDMIVRMTCVPRRFNSGKWHNIQVYKEIFMLNLGLPVAIFDMDGTLIDSMPTWRTLNTSFLARHSLPATPELLEELDLHTMPGIARVLIETFSLSMTVEEIVAENYQYMDQQYDHLGEKPGAHAYLDALRAAGVRMAVATYTPLPMALHALQAQGMLDYFAWVTTPEVEGIRKTDPAFFRALAQKMAVAPEEIVVYEDTPAVLYAAKESGAKAAAIAESVWQDHWPEMQKKCDIAIKDYRDLLAQNPKT</sequence>
<proteinExistence type="predicted"/>
<dbReference type="Gene3D" id="1.10.150.240">
    <property type="entry name" value="Putative phosphatase, domain 2"/>
    <property type="match status" value="1"/>
</dbReference>
<dbReference type="Proteomes" id="UP000824140">
    <property type="component" value="Unassembled WGS sequence"/>
</dbReference>
<accession>A0A9D1G289</accession>
<evidence type="ECO:0000313" key="1">
    <source>
        <dbReference type="EMBL" id="HIS93662.1"/>
    </source>
</evidence>
<reference evidence="1" key="2">
    <citation type="journal article" date="2021" name="PeerJ">
        <title>Extensive microbial diversity within the chicken gut microbiome revealed by metagenomics and culture.</title>
        <authorList>
            <person name="Gilroy R."/>
            <person name="Ravi A."/>
            <person name="Getino M."/>
            <person name="Pursley I."/>
            <person name="Horton D.L."/>
            <person name="Alikhan N.F."/>
            <person name="Baker D."/>
            <person name="Gharbi K."/>
            <person name="Hall N."/>
            <person name="Watson M."/>
            <person name="Adriaenssens E.M."/>
            <person name="Foster-Nyarko E."/>
            <person name="Jarju S."/>
            <person name="Secka A."/>
            <person name="Antonio M."/>
            <person name="Oren A."/>
            <person name="Chaudhuri R.R."/>
            <person name="La Ragione R."/>
            <person name="Hildebrand F."/>
            <person name="Pallen M.J."/>
        </authorList>
    </citation>
    <scope>NUCLEOTIDE SEQUENCE</scope>
    <source>
        <strain evidence="1">13766</strain>
    </source>
</reference>
<dbReference type="SFLD" id="SFLDS00003">
    <property type="entry name" value="Haloacid_Dehalogenase"/>
    <property type="match status" value="1"/>
</dbReference>
<dbReference type="EMBL" id="DVJN01000222">
    <property type="protein sequence ID" value="HIS93662.1"/>
    <property type="molecule type" value="Genomic_DNA"/>
</dbReference>
<dbReference type="Gene3D" id="3.40.50.1000">
    <property type="entry name" value="HAD superfamily/HAD-like"/>
    <property type="match status" value="1"/>
</dbReference>
<comment type="caution">
    <text evidence="1">The sequence shown here is derived from an EMBL/GenBank/DDBJ whole genome shotgun (WGS) entry which is preliminary data.</text>
</comment>
<dbReference type="InterPro" id="IPR036412">
    <property type="entry name" value="HAD-like_sf"/>
</dbReference>
<dbReference type="CDD" id="cd07505">
    <property type="entry name" value="HAD_BPGM-like"/>
    <property type="match status" value="1"/>
</dbReference>
<dbReference type="PANTHER" id="PTHR18901">
    <property type="entry name" value="2-DEOXYGLUCOSE-6-PHOSPHATE PHOSPHATASE 2"/>
    <property type="match status" value="1"/>
</dbReference>
<dbReference type="NCBIfam" id="TIGR01509">
    <property type="entry name" value="HAD-SF-IA-v3"/>
    <property type="match status" value="1"/>
</dbReference>
<dbReference type="InterPro" id="IPR023214">
    <property type="entry name" value="HAD_sf"/>
</dbReference>
<dbReference type="PANTHER" id="PTHR18901:SF38">
    <property type="entry name" value="PSEUDOURIDINE-5'-PHOSPHATASE"/>
    <property type="match status" value="1"/>
</dbReference>
<dbReference type="InterPro" id="IPR006439">
    <property type="entry name" value="HAD-SF_hydro_IA"/>
</dbReference>
<dbReference type="SUPFAM" id="SSF56784">
    <property type="entry name" value="HAD-like"/>
    <property type="match status" value="1"/>
</dbReference>
<dbReference type="GO" id="GO:0016791">
    <property type="term" value="F:phosphatase activity"/>
    <property type="evidence" value="ECO:0007669"/>
    <property type="project" value="TreeGrafter"/>
</dbReference>
<dbReference type="SFLD" id="SFLDG01129">
    <property type="entry name" value="C1.5:_HAD__Beta-PGM__Phosphata"/>
    <property type="match status" value="1"/>
</dbReference>
<dbReference type="InterPro" id="IPR023198">
    <property type="entry name" value="PGP-like_dom2"/>
</dbReference>
<name>A0A9D1G289_9FIRM</name>
<organism evidence="1 2">
    <name type="scientific">Candidatus Alectryocaccomicrobium excrementavium</name>
    <dbReference type="NCBI Taxonomy" id="2840668"/>
    <lineage>
        <taxon>Bacteria</taxon>
        <taxon>Bacillati</taxon>
        <taxon>Bacillota</taxon>
        <taxon>Clostridia</taxon>
        <taxon>Candidatus Alectryocaccomicrobium</taxon>
    </lineage>
</organism>
<evidence type="ECO:0000313" key="2">
    <source>
        <dbReference type="Proteomes" id="UP000824140"/>
    </source>
</evidence>